<dbReference type="RefSeq" id="WP_331785874.1">
    <property type="nucleotide sequence ID" value="NZ_JAVFKM010000003.1"/>
</dbReference>
<evidence type="ECO:0000259" key="5">
    <source>
        <dbReference type="Pfam" id="PF02558"/>
    </source>
</evidence>
<protein>
    <recommendedName>
        <fullName evidence="4">2-dehydropantoate 2-reductase</fullName>
        <ecNumber evidence="4">1.1.1.169</ecNumber>
    </recommendedName>
    <alternativeName>
        <fullName evidence="4">Ketopantoate reductase</fullName>
    </alternativeName>
</protein>
<dbReference type="Pfam" id="PF08546">
    <property type="entry name" value="ApbA_C"/>
    <property type="match status" value="1"/>
</dbReference>
<dbReference type="InterPro" id="IPR051402">
    <property type="entry name" value="KPR-Related"/>
</dbReference>
<dbReference type="SUPFAM" id="SSF48179">
    <property type="entry name" value="6-phosphogluconate dehydrogenase C-terminal domain-like"/>
    <property type="match status" value="1"/>
</dbReference>
<evidence type="ECO:0000259" key="6">
    <source>
        <dbReference type="Pfam" id="PF08546"/>
    </source>
</evidence>
<dbReference type="EC" id="1.1.1.169" evidence="4"/>
<comment type="similarity">
    <text evidence="1 4">Belongs to the ketopantoate reductase family.</text>
</comment>
<keyword evidence="2 4" id="KW-0521">NADP</keyword>
<dbReference type="NCBIfam" id="NF005091">
    <property type="entry name" value="PRK06522.2-2"/>
    <property type="match status" value="1"/>
</dbReference>
<dbReference type="PANTHER" id="PTHR21708">
    <property type="entry name" value="PROBABLE 2-DEHYDROPANTOATE 2-REDUCTASE"/>
    <property type="match status" value="1"/>
</dbReference>
<dbReference type="InterPro" id="IPR013332">
    <property type="entry name" value="KPR_N"/>
</dbReference>
<dbReference type="Gene3D" id="1.10.1040.10">
    <property type="entry name" value="N-(1-d-carboxylethyl)-l-norvaline Dehydrogenase, domain 2"/>
    <property type="match status" value="1"/>
</dbReference>
<organism evidence="7 8">
    <name type="scientific">Streptomyces chrestomyceticus</name>
    <dbReference type="NCBI Taxonomy" id="68185"/>
    <lineage>
        <taxon>Bacteria</taxon>
        <taxon>Bacillati</taxon>
        <taxon>Actinomycetota</taxon>
        <taxon>Actinomycetes</taxon>
        <taxon>Kitasatosporales</taxon>
        <taxon>Streptomycetaceae</taxon>
        <taxon>Streptomyces</taxon>
    </lineage>
</organism>
<evidence type="ECO:0000313" key="8">
    <source>
        <dbReference type="Proteomes" id="UP001348265"/>
    </source>
</evidence>
<evidence type="ECO:0000256" key="1">
    <source>
        <dbReference type="ARBA" id="ARBA00007870"/>
    </source>
</evidence>
<dbReference type="GO" id="GO:0008677">
    <property type="term" value="F:2-dehydropantoate 2-reductase activity"/>
    <property type="evidence" value="ECO:0007669"/>
    <property type="project" value="UniProtKB-EC"/>
</dbReference>
<keyword evidence="8" id="KW-1185">Reference proteome</keyword>
<dbReference type="InterPro" id="IPR013328">
    <property type="entry name" value="6PGD_dom2"/>
</dbReference>
<evidence type="ECO:0000313" key="7">
    <source>
        <dbReference type="EMBL" id="MEF3113145.1"/>
    </source>
</evidence>
<sequence length="316" mass="33485">MPSTPVPAEPVRIAVIGGGAIGGFVAALTHLTGHDVTLYLRTPVDRLVLETDGEVIDAPVHFTVDPQSAEPADWVFLATKAQDTAGAAGWLHRLCRSGTVVAVLQNGIDHTERVAPHVPDGTDILPAVIYASVECTTPGRVRHYAGNEIHVPEGPLATRLAGLLTAGRLKVVPARDFTTVSWQKLLTNLAANPLTALLQQRMGIFADPGMAALARDILSEAAAVARAEGADVHDADIDRVLAMYGMVPPDGGSSMLYDRLTCRPLEHEHITGAVVRAGERHGIRTPLNGMLLTLLRAVDRDIAAAGKNTGERHAKP</sequence>
<dbReference type="InterPro" id="IPR008927">
    <property type="entry name" value="6-PGluconate_DH-like_C_sf"/>
</dbReference>
<dbReference type="EMBL" id="JAVFKM010000003">
    <property type="protein sequence ID" value="MEF3113145.1"/>
    <property type="molecule type" value="Genomic_DNA"/>
</dbReference>
<feature type="domain" description="Ketopantoate reductase N-terminal" evidence="5">
    <location>
        <begin position="13"/>
        <end position="153"/>
    </location>
</feature>
<comment type="catalytic activity">
    <reaction evidence="4">
        <text>(R)-pantoate + NADP(+) = 2-dehydropantoate + NADPH + H(+)</text>
        <dbReference type="Rhea" id="RHEA:16233"/>
        <dbReference type="ChEBI" id="CHEBI:11561"/>
        <dbReference type="ChEBI" id="CHEBI:15378"/>
        <dbReference type="ChEBI" id="CHEBI:15980"/>
        <dbReference type="ChEBI" id="CHEBI:57783"/>
        <dbReference type="ChEBI" id="CHEBI:58349"/>
        <dbReference type="EC" id="1.1.1.169"/>
    </reaction>
</comment>
<dbReference type="InterPro" id="IPR036291">
    <property type="entry name" value="NAD(P)-bd_dom_sf"/>
</dbReference>
<gene>
    <name evidence="7" type="ORF">RB636_08005</name>
</gene>
<evidence type="ECO:0000256" key="2">
    <source>
        <dbReference type="ARBA" id="ARBA00022857"/>
    </source>
</evidence>
<keyword evidence="3 4" id="KW-0560">Oxidoreductase</keyword>
<dbReference type="InterPro" id="IPR003710">
    <property type="entry name" value="ApbA"/>
</dbReference>
<reference evidence="7 8" key="1">
    <citation type="submission" date="2023-08" db="EMBL/GenBank/DDBJ databases">
        <authorList>
            <person name="Sharma P."/>
            <person name="Verma V."/>
            <person name="Mohan M.K."/>
            <person name="Dubey A.K."/>
        </authorList>
    </citation>
    <scope>NUCLEOTIDE SEQUENCE [LARGE SCALE GENOMIC DNA]</scope>
    <source>
        <strain evidence="7 8">ADP4</strain>
    </source>
</reference>
<dbReference type="Gene3D" id="3.40.50.720">
    <property type="entry name" value="NAD(P)-binding Rossmann-like Domain"/>
    <property type="match status" value="1"/>
</dbReference>
<dbReference type="PANTHER" id="PTHR21708:SF26">
    <property type="entry name" value="2-DEHYDROPANTOATE 2-REDUCTASE"/>
    <property type="match status" value="1"/>
</dbReference>
<evidence type="ECO:0000256" key="4">
    <source>
        <dbReference type="RuleBase" id="RU362068"/>
    </source>
</evidence>
<name>A0ABU7WNS6_9ACTN</name>
<proteinExistence type="inferred from homology"/>
<dbReference type="Proteomes" id="UP001348265">
    <property type="component" value="Unassembled WGS sequence"/>
</dbReference>
<feature type="domain" description="Ketopantoate reductase C-terminal" evidence="6">
    <location>
        <begin position="177"/>
        <end position="298"/>
    </location>
</feature>
<dbReference type="SUPFAM" id="SSF51735">
    <property type="entry name" value="NAD(P)-binding Rossmann-fold domains"/>
    <property type="match status" value="1"/>
</dbReference>
<keyword evidence="4" id="KW-0566">Pantothenate biosynthesis</keyword>
<accession>A0ABU7WNS6</accession>
<comment type="function">
    <text evidence="4">Catalyzes the NADPH-dependent reduction of ketopantoate into pantoic acid.</text>
</comment>
<dbReference type="Pfam" id="PF02558">
    <property type="entry name" value="ApbA"/>
    <property type="match status" value="1"/>
</dbReference>
<dbReference type="NCBIfam" id="TIGR00745">
    <property type="entry name" value="apbA_panE"/>
    <property type="match status" value="1"/>
</dbReference>
<evidence type="ECO:0000256" key="3">
    <source>
        <dbReference type="ARBA" id="ARBA00023002"/>
    </source>
</evidence>
<comment type="caution">
    <text evidence="7">The sequence shown here is derived from an EMBL/GenBank/DDBJ whole genome shotgun (WGS) entry which is preliminary data.</text>
</comment>
<dbReference type="InterPro" id="IPR013752">
    <property type="entry name" value="KPA_reductase"/>
</dbReference>
<comment type="pathway">
    <text evidence="4">Cofactor biosynthesis; (R)-pantothenate biosynthesis; (R)-pantoate from 3-methyl-2-oxobutanoate: step 2/2.</text>
</comment>